<sequence>MPRLAMQTAARAAHAKSELLEILAGENWDASRVEAAQRVEDLVQALIETCQEGGRRDDTGRYSKHAGFRRVFTVGLPPVVEGHHVSFASVWFNTSKKSTALHEYVFGKGPSPVQAAAFTNNAVQKVYQVLDLSVSPKRWYNVIDATPAGIICLEADLTSQDADVRFQWTGGQIIVKRPPWSQEDLPKPIRLPYPVPFALLGDRARGIFETAYLDEDLRHSIGDQTRRPRLKAWGEATFDLVPGPQVGNHLGIWSLIIGVLVSVLVVGVWIGWKAHSIWAVWKVVNPLARFQVGDTPWAILTRKAIRFVSRRRLIGLAFSNYRNYSLRNTEQGTPTTLRRARLAVASPKASARRQIQFDQELTPLREELNNMATLQHVADWAGTTGEVHEHLMDALGKPSKLRDIAFINRTVWDNVVAGLKIDTSSGTTTSERDLTPVEASRIEIFRRVTLLRLGANPDHVGSSTAPPVGSIGVSPLPSTSTPTSPTRKLKLSSVIDPTLDAEILQLEQSEVARMYSTYKAKFGDHPSQEVEPSADQLSGINQMLRIKRRISDFPLWITAKNISSVGDLPKVTRWHKYRYGCTNLEPELWADQPRCLLVFSGKSRPGDLASYLGAEGWIVVIVDKVAPEPTDVLSEHYLDKILADTETGMYDVVGCATPCETLSPLRESPPGPRPLRSLDKPDGLPSEELTESERIQLKEANRLIALSARLAEIQATAGRAFWIENPDHKDKLDLWKTTPLKFLVREFNVWITEFDQCRFGAEVRKPTKLMSFHMNFWGIGDLRCNHPVQQWTRTDGSTYKAPHESLVQRWRTNDEGKKERASKALAEYPPQLNYALAQATVSVSMSRATAMLTALKGEHAPSRS</sequence>
<keyword evidence="4" id="KW-0472">Membrane</keyword>
<feature type="region of interest" description="Disordered" evidence="3">
    <location>
        <begin position="459"/>
        <end position="488"/>
    </location>
</feature>
<organism evidence="6 7">
    <name type="scientific">Durusdinium trenchii</name>
    <dbReference type="NCBI Taxonomy" id="1381693"/>
    <lineage>
        <taxon>Eukaryota</taxon>
        <taxon>Sar</taxon>
        <taxon>Alveolata</taxon>
        <taxon>Dinophyceae</taxon>
        <taxon>Suessiales</taxon>
        <taxon>Symbiodiniaceae</taxon>
        <taxon>Durusdinium</taxon>
    </lineage>
</organism>
<keyword evidence="2" id="KW-0934">Plastid</keyword>
<evidence type="ECO:0000313" key="6">
    <source>
        <dbReference type="EMBL" id="CAK9079931.1"/>
    </source>
</evidence>
<protein>
    <recommendedName>
        <fullName evidence="5">Plastid lipid-associated protein/fibrillin conserved domain-containing protein</fullName>
    </recommendedName>
</protein>
<evidence type="ECO:0000259" key="5">
    <source>
        <dbReference type="Pfam" id="PF04755"/>
    </source>
</evidence>
<feature type="compositionally biased region" description="Low complexity" evidence="3">
    <location>
        <begin position="474"/>
        <end position="486"/>
    </location>
</feature>
<proteinExistence type="predicted"/>
<evidence type="ECO:0000256" key="3">
    <source>
        <dbReference type="SAM" id="MobiDB-lite"/>
    </source>
</evidence>
<gene>
    <name evidence="6" type="ORF">CCMP2556_LOCUS39297</name>
</gene>
<name>A0ABP0PV81_9DINO</name>
<dbReference type="Pfam" id="PF04755">
    <property type="entry name" value="PAP_fibrillin"/>
    <property type="match status" value="1"/>
</dbReference>
<feature type="region of interest" description="Disordered" evidence="3">
    <location>
        <begin position="661"/>
        <end position="690"/>
    </location>
</feature>
<keyword evidence="4" id="KW-1133">Transmembrane helix</keyword>
<evidence type="ECO:0000256" key="1">
    <source>
        <dbReference type="ARBA" id="ARBA00004474"/>
    </source>
</evidence>
<evidence type="ECO:0000313" key="7">
    <source>
        <dbReference type="Proteomes" id="UP001642484"/>
    </source>
</evidence>
<keyword evidence="4" id="KW-0812">Transmembrane</keyword>
<keyword evidence="7" id="KW-1185">Reference proteome</keyword>
<comment type="caution">
    <text evidence="6">The sequence shown here is derived from an EMBL/GenBank/DDBJ whole genome shotgun (WGS) entry which is preliminary data.</text>
</comment>
<feature type="domain" description="Plastid lipid-associated protein/fibrillin conserved" evidence="5">
    <location>
        <begin position="121"/>
        <end position="224"/>
    </location>
</feature>
<dbReference type="EMBL" id="CAXAMN010023695">
    <property type="protein sequence ID" value="CAK9079931.1"/>
    <property type="molecule type" value="Genomic_DNA"/>
</dbReference>
<evidence type="ECO:0000256" key="2">
    <source>
        <dbReference type="ARBA" id="ARBA00022640"/>
    </source>
</evidence>
<feature type="transmembrane region" description="Helical" evidence="4">
    <location>
        <begin position="250"/>
        <end position="272"/>
    </location>
</feature>
<reference evidence="6 7" key="1">
    <citation type="submission" date="2024-02" db="EMBL/GenBank/DDBJ databases">
        <authorList>
            <person name="Chen Y."/>
            <person name="Shah S."/>
            <person name="Dougan E. K."/>
            <person name="Thang M."/>
            <person name="Chan C."/>
        </authorList>
    </citation>
    <scope>NUCLEOTIDE SEQUENCE [LARGE SCALE GENOMIC DNA]</scope>
</reference>
<dbReference type="InterPro" id="IPR006843">
    <property type="entry name" value="PAP/fibrillin_dom"/>
</dbReference>
<accession>A0ABP0PV81</accession>
<evidence type="ECO:0000256" key="4">
    <source>
        <dbReference type="SAM" id="Phobius"/>
    </source>
</evidence>
<dbReference type="Proteomes" id="UP001642484">
    <property type="component" value="Unassembled WGS sequence"/>
</dbReference>
<comment type="subcellular location">
    <subcellularLocation>
        <location evidence="1">Plastid</location>
    </subcellularLocation>
</comment>